<evidence type="ECO:0000313" key="4">
    <source>
        <dbReference type="Proteomes" id="UP000779049"/>
    </source>
</evidence>
<comment type="caution">
    <text evidence="3">The sequence shown here is derived from an EMBL/GenBank/DDBJ whole genome shotgun (WGS) entry which is preliminary data.</text>
</comment>
<dbReference type="InterPro" id="IPR008979">
    <property type="entry name" value="Galactose-bd-like_sf"/>
</dbReference>
<dbReference type="Proteomes" id="UP000779049">
    <property type="component" value="Unassembled WGS sequence"/>
</dbReference>
<dbReference type="Gene3D" id="2.60.120.260">
    <property type="entry name" value="Galactose-binding domain-like"/>
    <property type="match status" value="1"/>
</dbReference>
<proteinExistence type="predicted"/>
<dbReference type="RefSeq" id="WP_221919109.1">
    <property type="nucleotide sequence ID" value="NZ_CP173660.1"/>
</dbReference>
<dbReference type="EMBL" id="VIRV01000001">
    <property type="protein sequence ID" value="MBY0757567.1"/>
    <property type="molecule type" value="Genomic_DNA"/>
</dbReference>
<protein>
    <recommendedName>
        <fullName evidence="2">CBM-cenC domain-containing protein</fullName>
    </recommendedName>
</protein>
<evidence type="ECO:0000313" key="3">
    <source>
        <dbReference type="EMBL" id="MBY0757567.1"/>
    </source>
</evidence>
<gene>
    <name evidence="3" type="ORF">FLB61_00345</name>
</gene>
<name>A0ABS7L3T3_9FIRM</name>
<accession>A0ABS7L3T3</accession>
<dbReference type="Pfam" id="PF02018">
    <property type="entry name" value="CBM_4_9"/>
    <property type="match status" value="1"/>
</dbReference>
<sequence length="134" mass="14786">MGECSYIPGSSRCSCENGCAAYRISEVGTEDRNVQLKQNGIVFEQGAHYKVIFKAKSSEGRTIKLAMLSPSYTWYGGEDLVLDKDQEKEFTVAFTMNDETETNASMVISMGAVSEIDTPASTVELSEFSLIRKE</sequence>
<keyword evidence="4" id="KW-1185">Reference proteome</keyword>
<organism evidence="3 4">
    <name type="scientific">Sellimonas caecigallum</name>
    <dbReference type="NCBI Taxonomy" id="2592333"/>
    <lineage>
        <taxon>Bacteria</taxon>
        <taxon>Bacillati</taxon>
        <taxon>Bacillota</taxon>
        <taxon>Clostridia</taxon>
        <taxon>Lachnospirales</taxon>
        <taxon>Lachnospiraceae</taxon>
        <taxon>Sellimonas</taxon>
    </lineage>
</organism>
<evidence type="ECO:0000256" key="1">
    <source>
        <dbReference type="ARBA" id="ARBA00022801"/>
    </source>
</evidence>
<reference evidence="3 4" key="1">
    <citation type="journal article" date="2020" name="New Microbes New Infect">
        <title>Sellimonas caecigallum sp. nov., description and genome sequence of a new member of the Sellimonas genus isolated from the cecum of feral chicken.</title>
        <authorList>
            <person name="Wongkuna S."/>
            <person name="Ghimire S."/>
            <person name="Antony L."/>
            <person name="Chankhamhaengdecha S."/>
            <person name="Janvilisri T."/>
            <person name="Scaria J."/>
        </authorList>
    </citation>
    <scope>NUCLEOTIDE SEQUENCE [LARGE SCALE GENOMIC DNA]</scope>
    <source>
        <strain evidence="3 4">SW451</strain>
    </source>
</reference>
<keyword evidence="1" id="KW-0378">Hydrolase</keyword>
<dbReference type="SUPFAM" id="SSF49785">
    <property type="entry name" value="Galactose-binding domain-like"/>
    <property type="match status" value="1"/>
</dbReference>
<feature type="domain" description="CBM-cenC" evidence="2">
    <location>
        <begin position="16"/>
        <end position="111"/>
    </location>
</feature>
<evidence type="ECO:0000259" key="2">
    <source>
        <dbReference type="Pfam" id="PF02018"/>
    </source>
</evidence>
<dbReference type="InterPro" id="IPR003305">
    <property type="entry name" value="CenC_carb-bd"/>
</dbReference>